<dbReference type="AlphaFoldDB" id="X1M5L1"/>
<name>X1M5L1_9ZZZZ</name>
<evidence type="ECO:0000313" key="1">
    <source>
        <dbReference type="EMBL" id="GAI26907.1"/>
    </source>
</evidence>
<organism evidence="1">
    <name type="scientific">marine sediment metagenome</name>
    <dbReference type="NCBI Taxonomy" id="412755"/>
    <lineage>
        <taxon>unclassified sequences</taxon>
        <taxon>metagenomes</taxon>
        <taxon>ecological metagenomes</taxon>
    </lineage>
</organism>
<proteinExistence type="predicted"/>
<reference evidence="1" key="1">
    <citation type="journal article" date="2014" name="Front. Microbiol.">
        <title>High frequency of phylogenetically diverse reductive dehalogenase-homologous genes in deep subseafloor sedimentary metagenomes.</title>
        <authorList>
            <person name="Kawai M."/>
            <person name="Futagami T."/>
            <person name="Toyoda A."/>
            <person name="Takaki Y."/>
            <person name="Nishi S."/>
            <person name="Hori S."/>
            <person name="Arai W."/>
            <person name="Tsubouchi T."/>
            <person name="Morono Y."/>
            <person name="Uchiyama I."/>
            <person name="Ito T."/>
            <person name="Fujiyama A."/>
            <person name="Inagaki F."/>
            <person name="Takami H."/>
        </authorList>
    </citation>
    <scope>NUCLEOTIDE SEQUENCE</scope>
    <source>
        <strain evidence="1">Expedition CK06-06</strain>
    </source>
</reference>
<accession>X1M5L1</accession>
<protein>
    <submittedName>
        <fullName evidence="1">Uncharacterized protein</fullName>
    </submittedName>
</protein>
<dbReference type="EMBL" id="BARV01020399">
    <property type="protein sequence ID" value="GAI26907.1"/>
    <property type="molecule type" value="Genomic_DNA"/>
</dbReference>
<comment type="caution">
    <text evidence="1">The sequence shown here is derived from an EMBL/GenBank/DDBJ whole genome shotgun (WGS) entry which is preliminary data.</text>
</comment>
<sequence length="154" mass="17550">MNATSGFSNSTSLEATYDGLRDLHKPTIDKLREQFKRAESSLNTDISQSSIVGEAKIEAIKSVVEHVFGVKLLEVKIAKEKELKRELTNDEEIELFENEMKKLRKNPDPQKIVSEDELQDHLAEGWEFVSVLPSRKILIRTEGEVPIKTDEIIE</sequence>
<gene>
    <name evidence="1" type="ORF">S06H3_34053</name>
</gene>